<comment type="caution">
    <text evidence="13">Lacks conserved residue(s) required for the propagation of feature annotation.</text>
</comment>
<keyword evidence="11 13" id="KW-0443">Lipid metabolism</keyword>
<dbReference type="PANTHER" id="PTHR42724:SF1">
    <property type="entry name" value="TETRAACYLDISACCHARIDE 4'-KINASE, MITOCHONDRIAL-RELATED"/>
    <property type="match status" value="1"/>
</dbReference>
<name>A0ABU7UZH5_9GAMM</name>
<evidence type="ECO:0000313" key="15">
    <source>
        <dbReference type="Proteomes" id="UP001356170"/>
    </source>
</evidence>
<evidence type="ECO:0000256" key="13">
    <source>
        <dbReference type="HAMAP-Rule" id="MF_00409"/>
    </source>
</evidence>
<evidence type="ECO:0000256" key="10">
    <source>
        <dbReference type="ARBA" id="ARBA00022840"/>
    </source>
</evidence>
<evidence type="ECO:0000256" key="7">
    <source>
        <dbReference type="ARBA" id="ARBA00022679"/>
    </source>
</evidence>
<accession>A0ABU7UZH5</accession>
<dbReference type="GO" id="GO:0009029">
    <property type="term" value="F:lipid-A 4'-kinase activity"/>
    <property type="evidence" value="ECO:0007669"/>
    <property type="project" value="UniProtKB-EC"/>
</dbReference>
<comment type="similarity">
    <text evidence="13">Belongs to the LpxK family.</text>
</comment>
<dbReference type="NCBIfam" id="TIGR00682">
    <property type="entry name" value="lpxK"/>
    <property type="match status" value="1"/>
</dbReference>
<evidence type="ECO:0000256" key="2">
    <source>
        <dbReference type="ARBA" id="ARBA00004870"/>
    </source>
</evidence>
<protein>
    <recommendedName>
        <fullName evidence="4 13">Tetraacyldisaccharide 4'-kinase</fullName>
        <ecNumber evidence="3 13">2.7.1.130</ecNumber>
    </recommendedName>
    <alternativeName>
        <fullName evidence="12 13">Lipid A 4'-kinase</fullName>
    </alternativeName>
</protein>
<comment type="catalytic activity">
    <reaction evidence="13">
        <text>a lipid A disaccharide + ATP = a lipid IVA + ADP + H(+)</text>
        <dbReference type="Rhea" id="RHEA:67840"/>
        <dbReference type="ChEBI" id="CHEBI:15378"/>
        <dbReference type="ChEBI" id="CHEBI:30616"/>
        <dbReference type="ChEBI" id="CHEBI:176343"/>
        <dbReference type="ChEBI" id="CHEBI:176425"/>
        <dbReference type="ChEBI" id="CHEBI:456216"/>
        <dbReference type="EC" id="2.7.1.130"/>
    </reaction>
</comment>
<sequence length="340" mass="37645">MSKRQPPSYWYGNQSVPWTARALAGVYGTVTQWRRKAYRNGWLKSGSVPVPVLVVGNLTTGGTGKSPTVIAIVKRLQAEGYRPGIASRGYGRSDEKQALRVTAETPIADSGDEPAMLARATGAPVQLDANRLAAARALVADGCDVIVCDDGLQHYALARDLEIEVIDADRRYGNAMLLPAGPLREPVERGDEVDFRILNWATTEPRQLVRGLWPMQYRYGDAVSVATGKTRSLDSFLQRRVHAVAGIGNPERFFEFLRQRGMLIIPHAFADHYPYAPADLQFEKALPVLMTSKDAVKCRAFAASNVYELPIEAQLPDAFWNQLLERVAQIKERRNPQVTA</sequence>
<evidence type="ECO:0000256" key="3">
    <source>
        <dbReference type="ARBA" id="ARBA00012071"/>
    </source>
</evidence>
<evidence type="ECO:0000256" key="8">
    <source>
        <dbReference type="ARBA" id="ARBA00022741"/>
    </source>
</evidence>
<dbReference type="Proteomes" id="UP001356170">
    <property type="component" value="Unassembled WGS sequence"/>
</dbReference>
<evidence type="ECO:0000256" key="5">
    <source>
        <dbReference type="ARBA" id="ARBA00022516"/>
    </source>
</evidence>
<dbReference type="PANTHER" id="PTHR42724">
    <property type="entry name" value="TETRAACYLDISACCHARIDE 4'-KINASE"/>
    <property type="match status" value="1"/>
</dbReference>
<dbReference type="RefSeq" id="WP_331703900.1">
    <property type="nucleotide sequence ID" value="NZ_JAZHBO010000002.1"/>
</dbReference>
<evidence type="ECO:0000313" key="14">
    <source>
        <dbReference type="EMBL" id="MEF2155934.1"/>
    </source>
</evidence>
<dbReference type="EMBL" id="JAZHBO010000002">
    <property type="protein sequence ID" value="MEF2155934.1"/>
    <property type="molecule type" value="Genomic_DNA"/>
</dbReference>
<keyword evidence="9 13" id="KW-0418">Kinase</keyword>
<dbReference type="InterPro" id="IPR003758">
    <property type="entry name" value="LpxK"/>
</dbReference>
<dbReference type="EC" id="2.7.1.130" evidence="3 13"/>
<keyword evidence="7 13" id="KW-0808">Transferase</keyword>
<gene>
    <name evidence="13 14" type="primary">lpxK</name>
    <name evidence="14" type="ORF">V3390_06760</name>
</gene>
<keyword evidence="10 13" id="KW-0067">ATP-binding</keyword>
<keyword evidence="5 13" id="KW-0444">Lipid biosynthesis</keyword>
<comment type="function">
    <text evidence="1 13">Transfers the gamma-phosphate of ATP to the 4'-position of a tetraacyldisaccharide 1-phosphate intermediate (termed DS-1-P) to form tetraacyldisaccharide 1,4'-bis-phosphate (lipid IVA).</text>
</comment>
<evidence type="ECO:0000256" key="4">
    <source>
        <dbReference type="ARBA" id="ARBA00016436"/>
    </source>
</evidence>
<organism evidence="14 15">
    <name type="scientific">Aquilutibacter rugosus</name>
    <dbReference type="NCBI Taxonomy" id="3115820"/>
    <lineage>
        <taxon>Bacteria</taxon>
        <taxon>Pseudomonadati</taxon>
        <taxon>Pseudomonadota</taxon>
        <taxon>Gammaproteobacteria</taxon>
        <taxon>Lysobacterales</taxon>
        <taxon>Lysobacteraceae</taxon>
        <taxon>Aquilutibacter</taxon>
    </lineage>
</organism>
<dbReference type="SUPFAM" id="SSF52540">
    <property type="entry name" value="P-loop containing nucleoside triphosphate hydrolases"/>
    <property type="match status" value="1"/>
</dbReference>
<proteinExistence type="inferred from homology"/>
<dbReference type="HAMAP" id="MF_00409">
    <property type="entry name" value="LpxK"/>
    <property type="match status" value="1"/>
</dbReference>
<evidence type="ECO:0000256" key="12">
    <source>
        <dbReference type="ARBA" id="ARBA00029757"/>
    </source>
</evidence>
<dbReference type="InterPro" id="IPR027417">
    <property type="entry name" value="P-loop_NTPase"/>
</dbReference>
<evidence type="ECO:0000256" key="1">
    <source>
        <dbReference type="ARBA" id="ARBA00002274"/>
    </source>
</evidence>
<comment type="caution">
    <text evidence="14">The sequence shown here is derived from an EMBL/GenBank/DDBJ whole genome shotgun (WGS) entry which is preliminary data.</text>
</comment>
<evidence type="ECO:0000256" key="9">
    <source>
        <dbReference type="ARBA" id="ARBA00022777"/>
    </source>
</evidence>
<dbReference type="Pfam" id="PF02606">
    <property type="entry name" value="LpxK"/>
    <property type="match status" value="1"/>
</dbReference>
<evidence type="ECO:0000256" key="6">
    <source>
        <dbReference type="ARBA" id="ARBA00022556"/>
    </source>
</evidence>
<evidence type="ECO:0000256" key="11">
    <source>
        <dbReference type="ARBA" id="ARBA00023098"/>
    </source>
</evidence>
<reference evidence="14 15" key="1">
    <citation type="submission" date="2024-01" db="EMBL/GenBank/DDBJ databases">
        <title>Novel species of the genus Luteimonas isolated from rivers.</title>
        <authorList>
            <person name="Lu H."/>
        </authorList>
    </citation>
    <scope>NUCLEOTIDE SEQUENCE [LARGE SCALE GENOMIC DNA]</scope>
    <source>
        <strain evidence="14 15">FXH3W</strain>
    </source>
</reference>
<keyword evidence="15" id="KW-1185">Reference proteome</keyword>
<comment type="pathway">
    <text evidence="2 13">Glycolipid biosynthesis; lipid IV(A) biosynthesis; lipid IV(A) from (3R)-3-hydroxytetradecanoyl-[acyl-carrier-protein] and UDP-N-acetyl-alpha-D-glucosamine: step 6/6.</text>
</comment>
<keyword evidence="6 13" id="KW-0441">Lipid A biosynthesis</keyword>
<keyword evidence="8 13" id="KW-0547">Nucleotide-binding</keyword>